<evidence type="ECO:0000256" key="1">
    <source>
        <dbReference type="ARBA" id="ARBA00023239"/>
    </source>
</evidence>
<dbReference type="GO" id="GO:0016787">
    <property type="term" value="F:hydrolase activity"/>
    <property type="evidence" value="ECO:0007669"/>
    <property type="project" value="UniProtKB-KW"/>
</dbReference>
<dbReference type="SUPFAM" id="SSF51556">
    <property type="entry name" value="Metallo-dependent hydrolases"/>
    <property type="match status" value="1"/>
</dbReference>
<dbReference type="GO" id="GO:0005737">
    <property type="term" value="C:cytoplasm"/>
    <property type="evidence" value="ECO:0007669"/>
    <property type="project" value="TreeGrafter"/>
</dbReference>
<dbReference type="InterPro" id="IPR006680">
    <property type="entry name" value="Amidohydro-rel"/>
</dbReference>
<dbReference type="EMBL" id="VISO01000001">
    <property type="protein sequence ID" value="TVZ74821.1"/>
    <property type="molecule type" value="Genomic_DNA"/>
</dbReference>
<dbReference type="Proteomes" id="UP000319824">
    <property type="component" value="Unassembled WGS sequence"/>
</dbReference>
<dbReference type="PANTHER" id="PTHR21240">
    <property type="entry name" value="2-AMINO-3-CARBOXYLMUCONATE-6-SEMIALDEHYDE DECARBOXYLASE"/>
    <property type="match status" value="1"/>
</dbReference>
<dbReference type="Gene3D" id="3.20.20.140">
    <property type="entry name" value="Metal-dependent hydrolases"/>
    <property type="match status" value="1"/>
</dbReference>
<dbReference type="AlphaFoldDB" id="A0A559TJM7"/>
<gene>
    <name evidence="3" type="ORF">BCL32_0141</name>
</gene>
<dbReference type="RefSeq" id="WP_022718483.1">
    <property type="nucleotide sequence ID" value="NZ_ATTQ01000025.1"/>
</dbReference>
<dbReference type="InterPro" id="IPR032466">
    <property type="entry name" value="Metal_Hydrolase"/>
</dbReference>
<dbReference type="Pfam" id="PF04909">
    <property type="entry name" value="Amidohydro_2"/>
    <property type="match status" value="1"/>
</dbReference>
<evidence type="ECO:0000313" key="4">
    <source>
        <dbReference type="Proteomes" id="UP000319824"/>
    </source>
</evidence>
<protein>
    <submittedName>
        <fullName evidence="3">Amidohydrolase family protein</fullName>
    </submittedName>
</protein>
<dbReference type="PANTHER" id="PTHR21240:SF28">
    <property type="entry name" value="ISO-OROTATE DECARBOXYLASE (EUROFUNG)"/>
    <property type="match status" value="1"/>
</dbReference>
<keyword evidence="1" id="KW-0456">Lyase</keyword>
<reference evidence="3 4" key="1">
    <citation type="submission" date="2019-06" db="EMBL/GenBank/DDBJ databases">
        <title>Pac Bio to generate improved reference genome sequences for organisms with transposon mutant libraries (support for FEBA project).</title>
        <authorList>
            <person name="Blow M."/>
        </authorList>
    </citation>
    <scope>NUCLEOTIDE SEQUENCE [LARGE SCALE GENOMIC DNA]</scope>
    <source>
        <strain evidence="3 4">USDA 1844</strain>
    </source>
</reference>
<dbReference type="GO" id="GO:0016831">
    <property type="term" value="F:carboxy-lyase activity"/>
    <property type="evidence" value="ECO:0007669"/>
    <property type="project" value="InterPro"/>
</dbReference>
<evidence type="ECO:0000259" key="2">
    <source>
        <dbReference type="Pfam" id="PF04909"/>
    </source>
</evidence>
<comment type="caution">
    <text evidence="3">The sequence shown here is derived from an EMBL/GenBank/DDBJ whole genome shotgun (WGS) entry which is preliminary data.</text>
</comment>
<organism evidence="3 4">
    <name type="scientific">Rhizobium mongolense USDA 1844</name>
    <dbReference type="NCBI Taxonomy" id="1079460"/>
    <lineage>
        <taxon>Bacteria</taxon>
        <taxon>Pseudomonadati</taxon>
        <taxon>Pseudomonadota</taxon>
        <taxon>Alphaproteobacteria</taxon>
        <taxon>Hyphomicrobiales</taxon>
        <taxon>Rhizobiaceae</taxon>
        <taxon>Rhizobium/Agrobacterium group</taxon>
        <taxon>Rhizobium</taxon>
    </lineage>
</organism>
<feature type="domain" description="Amidohydrolase-related" evidence="2">
    <location>
        <begin position="303"/>
        <end position="533"/>
    </location>
</feature>
<evidence type="ECO:0000313" key="3">
    <source>
        <dbReference type="EMBL" id="TVZ74821.1"/>
    </source>
</evidence>
<dbReference type="InterPro" id="IPR032465">
    <property type="entry name" value="ACMSD"/>
</dbReference>
<dbReference type="PROSITE" id="PS51257">
    <property type="entry name" value="PROKAR_LIPOPROTEIN"/>
    <property type="match status" value="1"/>
</dbReference>
<dbReference type="GO" id="GO:0019748">
    <property type="term" value="P:secondary metabolic process"/>
    <property type="evidence" value="ECO:0007669"/>
    <property type="project" value="TreeGrafter"/>
</dbReference>
<proteinExistence type="predicted"/>
<keyword evidence="3" id="KW-0378">Hydrolase</keyword>
<accession>A0A559TJM7</accession>
<sequence length="571" mass="64726">MLRRDFLTHASLSAVALATGCTPESPSTIGGNVTIIDAHCHVFNASDLPAVRFLRQVVFEDYPKQAYRMLAIPDPDVTDWTLQLFLHLLGADRAPTADEEIAYLKDGTGEEKNALSPEKARAAASEDTAQFLLMVDRRRRERLSLMSAEEQEKRQPASEDKFLNYILGDQVRQLRADTTVTLTVARSASQRAFSSLGPVSRYLNWFSLFRLYRHVLVERLISDTTQQGFNPIMLTPALVDYDMWLYETVDNSPLRRQMVVMDVIAQRMARKKAGPVVHGYMGFDPLREVAFRANKTKLSSLTTAREALEDHGFIGVKLYPPMGFRPSGNKPPYPKRTVDALGFYPDKELDGVLKDLYKLCVDLDAPILAHGYSSNGSGPNYEKRGDPAFWIPVFREFPSLRVCIAHFGRFDARSSGREDLQLPEGSWEWRLGEYIKANTQRNVVADISYLSEVLTAKPKQRAFIATSFKRWISEFDPGCDHILYGSDWIMLGKEAGYDYYIASINAFLRNDCGLSDDTCDKIFRRNALRFLPLERGSRGRNRLLSYYRKNGLDASRLPSASPRLLAEIWGR</sequence>
<name>A0A559TJM7_9HYPH</name>